<dbReference type="InterPro" id="IPR001245">
    <property type="entry name" value="Ser-Thr/Tyr_kinase_cat_dom"/>
</dbReference>
<reference evidence="3" key="2">
    <citation type="submission" date="2020-11" db="EMBL/GenBank/DDBJ databases">
        <authorList>
            <consortium name="DOE Joint Genome Institute"/>
            <person name="Kuo A."/>
            <person name="Miyauchi S."/>
            <person name="Kiss E."/>
            <person name="Drula E."/>
            <person name="Kohler A."/>
            <person name="Sanchez-Garcia M."/>
            <person name="Andreopoulos B."/>
            <person name="Barry K.W."/>
            <person name="Bonito G."/>
            <person name="Buee M."/>
            <person name="Carver A."/>
            <person name="Chen C."/>
            <person name="Cichocki N."/>
            <person name="Clum A."/>
            <person name="Culley D."/>
            <person name="Crous P.W."/>
            <person name="Fauchery L."/>
            <person name="Girlanda M."/>
            <person name="Hayes R."/>
            <person name="Keri Z."/>
            <person name="Labutti K."/>
            <person name="Lipzen A."/>
            <person name="Lombard V."/>
            <person name="Magnuson J."/>
            <person name="Maillard F."/>
            <person name="Morin E."/>
            <person name="Murat C."/>
            <person name="Nolan M."/>
            <person name="Ohm R."/>
            <person name="Pangilinan J."/>
            <person name="Pereira M."/>
            <person name="Perotto S."/>
            <person name="Peter M."/>
            <person name="Riley R."/>
            <person name="Sitrit Y."/>
            <person name="Stielow B."/>
            <person name="Szollosi G."/>
            <person name="Zifcakova L."/>
            <person name="Stursova M."/>
            <person name="Spatafora J.W."/>
            <person name="Tedersoo L."/>
            <person name="Vaario L.-M."/>
            <person name="Yamada A."/>
            <person name="Yan M."/>
            <person name="Wang P."/>
            <person name="Xu J."/>
            <person name="Bruns T."/>
            <person name="Baldrian P."/>
            <person name="Vilgalys R."/>
            <person name="Henrissat B."/>
            <person name="Grigoriev I.V."/>
            <person name="Hibbett D."/>
            <person name="Nagy L.G."/>
            <person name="Martin F.M."/>
        </authorList>
    </citation>
    <scope>NUCLEOTIDE SEQUENCE</scope>
    <source>
        <strain evidence="3">UH-Tt-Lm1</strain>
    </source>
</reference>
<sequence length="362" mass="40196">MCCLQVTDACSRANRRAVPLVGSLRRLGCTIFRTVIRGSTRKGAACPPPPPLSLSERSNPPSPNDDLPCQHHSELARSLYPSLSSICNWFGEDDIRVVWEFPVSAGGFTDLRKGSLENRQVAIKSYRRYLTADSSQISVRFAQEALVCSRLSHRHIVSFVGIYSTTTHPLSLVFKFAGHLDLRRYLKSHPTAKRLELLTGIARGLDHMHDLNIAHGRLETENILVDFDGTAQIAGLGSALILGHTASQSEMSAGRLFRGIAPELMRPEEYGFPYPQNSKASDIYAFGVFTGHVAFSGRLEVLALHIMRNDYQPTRPDHPELTDQVWTAMEQCWEGEPSKRTTIKQVIRVLEAGHISTVGAHN</sequence>
<comment type="caution">
    <text evidence="3">The sequence shown here is derived from an EMBL/GenBank/DDBJ whole genome shotgun (WGS) entry which is preliminary data.</text>
</comment>
<dbReference type="InterPro" id="IPR051681">
    <property type="entry name" value="Ser/Thr_Kinases-Pseudokinases"/>
</dbReference>
<dbReference type="InterPro" id="IPR000719">
    <property type="entry name" value="Prot_kinase_dom"/>
</dbReference>
<evidence type="ECO:0000259" key="2">
    <source>
        <dbReference type="PROSITE" id="PS50011"/>
    </source>
</evidence>
<reference evidence="3" key="1">
    <citation type="journal article" date="2020" name="Nat. Commun.">
        <title>Large-scale genome sequencing of mycorrhizal fungi provides insights into the early evolution of symbiotic traits.</title>
        <authorList>
            <person name="Miyauchi S."/>
            <person name="Kiss E."/>
            <person name="Kuo A."/>
            <person name="Drula E."/>
            <person name="Kohler A."/>
            <person name="Sanchez-Garcia M."/>
            <person name="Morin E."/>
            <person name="Andreopoulos B."/>
            <person name="Barry K.W."/>
            <person name="Bonito G."/>
            <person name="Buee M."/>
            <person name="Carver A."/>
            <person name="Chen C."/>
            <person name="Cichocki N."/>
            <person name="Clum A."/>
            <person name="Culley D."/>
            <person name="Crous P.W."/>
            <person name="Fauchery L."/>
            <person name="Girlanda M."/>
            <person name="Hayes R.D."/>
            <person name="Keri Z."/>
            <person name="LaButti K."/>
            <person name="Lipzen A."/>
            <person name="Lombard V."/>
            <person name="Magnuson J."/>
            <person name="Maillard F."/>
            <person name="Murat C."/>
            <person name="Nolan M."/>
            <person name="Ohm R.A."/>
            <person name="Pangilinan J."/>
            <person name="Pereira M.F."/>
            <person name="Perotto S."/>
            <person name="Peter M."/>
            <person name="Pfister S."/>
            <person name="Riley R."/>
            <person name="Sitrit Y."/>
            <person name="Stielow J.B."/>
            <person name="Szollosi G."/>
            <person name="Zifcakova L."/>
            <person name="Stursova M."/>
            <person name="Spatafora J.W."/>
            <person name="Tedersoo L."/>
            <person name="Vaario L.M."/>
            <person name="Yamada A."/>
            <person name="Yan M."/>
            <person name="Wang P."/>
            <person name="Xu J."/>
            <person name="Bruns T."/>
            <person name="Baldrian P."/>
            <person name="Vilgalys R."/>
            <person name="Dunand C."/>
            <person name="Henrissat B."/>
            <person name="Grigoriev I.V."/>
            <person name="Hibbett D."/>
            <person name="Nagy L.G."/>
            <person name="Martin F.M."/>
        </authorList>
    </citation>
    <scope>NUCLEOTIDE SEQUENCE</scope>
    <source>
        <strain evidence="3">UH-Tt-Lm1</strain>
    </source>
</reference>
<dbReference type="PANTHER" id="PTHR44329">
    <property type="entry name" value="SERINE/THREONINE-PROTEIN KINASE TNNI3K-RELATED"/>
    <property type="match status" value="1"/>
</dbReference>
<dbReference type="Proteomes" id="UP000736335">
    <property type="component" value="Unassembled WGS sequence"/>
</dbReference>
<accession>A0A9P6HD02</accession>
<dbReference type="GO" id="GO:0004674">
    <property type="term" value="F:protein serine/threonine kinase activity"/>
    <property type="evidence" value="ECO:0007669"/>
    <property type="project" value="TreeGrafter"/>
</dbReference>
<evidence type="ECO:0000256" key="1">
    <source>
        <dbReference type="SAM" id="MobiDB-lite"/>
    </source>
</evidence>
<dbReference type="SUPFAM" id="SSF56112">
    <property type="entry name" value="Protein kinase-like (PK-like)"/>
    <property type="match status" value="1"/>
</dbReference>
<keyword evidence="4" id="KW-1185">Reference proteome</keyword>
<dbReference type="Gene3D" id="1.10.510.10">
    <property type="entry name" value="Transferase(Phosphotransferase) domain 1"/>
    <property type="match status" value="1"/>
</dbReference>
<evidence type="ECO:0000313" key="4">
    <source>
        <dbReference type="Proteomes" id="UP000736335"/>
    </source>
</evidence>
<keyword evidence="3" id="KW-0418">Kinase</keyword>
<gene>
    <name evidence="3" type="ORF">BJ322DRAFT_1195059</name>
</gene>
<dbReference type="InterPro" id="IPR011009">
    <property type="entry name" value="Kinase-like_dom_sf"/>
</dbReference>
<name>A0A9P6HD02_9AGAM</name>
<dbReference type="GO" id="GO:0005524">
    <property type="term" value="F:ATP binding"/>
    <property type="evidence" value="ECO:0007669"/>
    <property type="project" value="InterPro"/>
</dbReference>
<organism evidence="3 4">
    <name type="scientific">Thelephora terrestris</name>
    <dbReference type="NCBI Taxonomy" id="56493"/>
    <lineage>
        <taxon>Eukaryota</taxon>
        <taxon>Fungi</taxon>
        <taxon>Dikarya</taxon>
        <taxon>Basidiomycota</taxon>
        <taxon>Agaricomycotina</taxon>
        <taxon>Agaricomycetes</taxon>
        <taxon>Thelephorales</taxon>
        <taxon>Thelephoraceae</taxon>
        <taxon>Thelephora</taxon>
    </lineage>
</organism>
<dbReference type="EMBL" id="WIUZ02000008">
    <property type="protein sequence ID" value="KAF9784473.1"/>
    <property type="molecule type" value="Genomic_DNA"/>
</dbReference>
<dbReference type="Pfam" id="PF07714">
    <property type="entry name" value="PK_Tyr_Ser-Thr"/>
    <property type="match status" value="1"/>
</dbReference>
<protein>
    <submittedName>
        <fullName evidence="3">Kinase-like domain-containing protein</fullName>
    </submittedName>
</protein>
<dbReference type="PROSITE" id="PS50011">
    <property type="entry name" value="PROTEIN_KINASE_DOM"/>
    <property type="match status" value="1"/>
</dbReference>
<proteinExistence type="predicted"/>
<feature type="region of interest" description="Disordered" evidence="1">
    <location>
        <begin position="40"/>
        <end position="68"/>
    </location>
</feature>
<dbReference type="AlphaFoldDB" id="A0A9P6HD02"/>
<dbReference type="OrthoDB" id="4062651at2759"/>
<evidence type="ECO:0000313" key="3">
    <source>
        <dbReference type="EMBL" id="KAF9784473.1"/>
    </source>
</evidence>
<keyword evidence="3" id="KW-0808">Transferase</keyword>
<feature type="domain" description="Protein kinase" evidence="2">
    <location>
        <begin position="97"/>
        <end position="357"/>
    </location>
</feature>